<feature type="compositionally biased region" description="Acidic residues" evidence="1">
    <location>
        <begin position="330"/>
        <end position="342"/>
    </location>
</feature>
<protein>
    <submittedName>
        <fullName evidence="2">Uncharacterized protein</fullName>
    </submittedName>
</protein>
<dbReference type="OrthoDB" id="5345625at2759"/>
<accession>A0A2B7YE78</accession>
<dbReference type="EMBL" id="PDNA01000048">
    <property type="protein sequence ID" value="PGH19343.1"/>
    <property type="molecule type" value="Genomic_DNA"/>
</dbReference>
<reference evidence="2 3" key="1">
    <citation type="submission" date="2017-10" db="EMBL/GenBank/DDBJ databases">
        <title>Comparative genomics in systemic dimorphic fungi from Ajellomycetaceae.</title>
        <authorList>
            <person name="Munoz J.F."/>
            <person name="Mcewen J.G."/>
            <person name="Clay O.K."/>
            <person name="Cuomo C.A."/>
        </authorList>
    </citation>
    <scope>NUCLEOTIDE SEQUENCE [LARGE SCALE GENOMIC DNA]</scope>
    <source>
        <strain evidence="2 3">UAMH7299</strain>
    </source>
</reference>
<proteinExistence type="predicted"/>
<organism evidence="2 3">
    <name type="scientific">Polytolypa hystricis (strain UAMH7299)</name>
    <dbReference type="NCBI Taxonomy" id="1447883"/>
    <lineage>
        <taxon>Eukaryota</taxon>
        <taxon>Fungi</taxon>
        <taxon>Dikarya</taxon>
        <taxon>Ascomycota</taxon>
        <taxon>Pezizomycotina</taxon>
        <taxon>Eurotiomycetes</taxon>
        <taxon>Eurotiomycetidae</taxon>
        <taxon>Onygenales</taxon>
        <taxon>Onygenales incertae sedis</taxon>
        <taxon>Polytolypa</taxon>
    </lineage>
</organism>
<dbReference type="Proteomes" id="UP000224634">
    <property type="component" value="Unassembled WGS sequence"/>
</dbReference>
<gene>
    <name evidence="2" type="ORF">AJ80_03983</name>
</gene>
<feature type="region of interest" description="Disordered" evidence="1">
    <location>
        <begin position="242"/>
        <end position="283"/>
    </location>
</feature>
<feature type="compositionally biased region" description="Polar residues" evidence="1">
    <location>
        <begin position="306"/>
        <end position="317"/>
    </location>
</feature>
<feature type="region of interest" description="Disordered" evidence="1">
    <location>
        <begin position="306"/>
        <end position="385"/>
    </location>
</feature>
<evidence type="ECO:0000313" key="2">
    <source>
        <dbReference type="EMBL" id="PGH19343.1"/>
    </source>
</evidence>
<dbReference type="AlphaFoldDB" id="A0A2B7YE78"/>
<sequence length="427" mass="47220">MSSTSPMKSATRRVLGEKTPNASLSPVKHNKYVSVDSIAVGKKEDLREMSTPAVSLSPPPRVLAGQKRTIDQVDVAPEDTQQLRAEEASRSRRQSQVSTGSIRREDEFYIYDESTQSSREGLDKVSPFPESSLHPIPVSTSNSPTEVQREHHNKGSSALHQSQNSMSSLLNLSFDSSDIKTVQVSRPTRVKTKVIKPHSSVPRDPQARQLFIQQKANLLKSRLQSAMKSIKDHQIDKRLSELEAHSRERPIIPSLPMATIKRARESDDSSDQTNPLHDVDLTPKAKMPKLLPAPILHPFPAAHRYSTSVNPTQTTSAMVIPSSPPASNDSQDENADEIEEYDSTTPKQSSHDKTSFPQPRTPPLTATVQLSSPPRTGDSSARVINHNPNCSVERMIAQVNKQGQAVDGLLKLMKTSREYDALDLWEG</sequence>
<dbReference type="STRING" id="1447883.A0A2B7YE78"/>
<keyword evidence="3" id="KW-1185">Reference proteome</keyword>
<feature type="region of interest" description="Disordered" evidence="1">
    <location>
        <begin position="1"/>
        <end position="164"/>
    </location>
</feature>
<evidence type="ECO:0000313" key="3">
    <source>
        <dbReference type="Proteomes" id="UP000224634"/>
    </source>
</evidence>
<feature type="compositionally biased region" description="Polar residues" evidence="1">
    <location>
        <begin position="364"/>
        <end position="379"/>
    </location>
</feature>
<evidence type="ECO:0000256" key="1">
    <source>
        <dbReference type="SAM" id="MobiDB-lite"/>
    </source>
</evidence>
<name>A0A2B7YE78_POLH7</name>
<comment type="caution">
    <text evidence="2">The sequence shown here is derived from an EMBL/GenBank/DDBJ whole genome shotgun (WGS) entry which is preliminary data.</text>
</comment>